<dbReference type="InterPro" id="IPR041924">
    <property type="entry name" value="Formate_Dh-H_N"/>
</dbReference>
<evidence type="ECO:0000256" key="6">
    <source>
        <dbReference type="ARBA" id="ARBA00022737"/>
    </source>
</evidence>
<evidence type="ECO:0000256" key="7">
    <source>
        <dbReference type="ARBA" id="ARBA00023002"/>
    </source>
</evidence>
<dbReference type="Pfam" id="PF00384">
    <property type="entry name" value="Molybdopterin"/>
    <property type="match status" value="1"/>
</dbReference>
<dbReference type="Gene3D" id="3.10.20.740">
    <property type="match status" value="1"/>
</dbReference>
<proteinExistence type="inferred from homology"/>
<name>A0ABW3H693_9SPHN</name>
<gene>
    <name evidence="14" type="primary">fdhF</name>
    <name evidence="14" type="ORF">ACFQ1E_06000</name>
</gene>
<keyword evidence="3" id="KW-0004">4Fe-4S</keyword>
<dbReference type="PROSITE" id="PS51839">
    <property type="entry name" value="4FE4S_HC3"/>
    <property type="match status" value="1"/>
</dbReference>
<comment type="similarity">
    <text evidence="1">Belongs to the complex I 75 kDa subunit family.</text>
</comment>
<dbReference type="InterPro" id="IPR006657">
    <property type="entry name" value="MoPterin_dinucl-bd_dom"/>
</dbReference>
<keyword evidence="6" id="KW-0677">Repeat</keyword>
<dbReference type="Gene3D" id="3.30.70.20">
    <property type="match status" value="1"/>
</dbReference>
<evidence type="ECO:0000256" key="5">
    <source>
        <dbReference type="ARBA" id="ARBA00022723"/>
    </source>
</evidence>
<evidence type="ECO:0000313" key="15">
    <source>
        <dbReference type="Proteomes" id="UP001596977"/>
    </source>
</evidence>
<accession>A0ABW3H693</accession>
<keyword evidence="9" id="KW-0411">Iron-sulfur</keyword>
<dbReference type="Pfam" id="PF10588">
    <property type="entry name" value="NADH-G_4Fe-4S_3"/>
    <property type="match status" value="1"/>
</dbReference>
<protein>
    <submittedName>
        <fullName evidence="14">Formate dehydrogenase subunit alpha</fullName>
        <ecNumber evidence="14">1.17.1.9</ecNumber>
    </submittedName>
</protein>
<dbReference type="InterPro" id="IPR001041">
    <property type="entry name" value="2Fe-2S_ferredoxin-type"/>
</dbReference>
<dbReference type="SUPFAM" id="SSF50692">
    <property type="entry name" value="ADC-like"/>
    <property type="match status" value="1"/>
</dbReference>
<dbReference type="InterPro" id="IPR006656">
    <property type="entry name" value="Mopterin_OxRdtase"/>
</dbReference>
<feature type="domain" description="4Fe-4S ferredoxin-type" evidence="11">
    <location>
        <begin position="158"/>
        <end position="189"/>
    </location>
</feature>
<keyword evidence="15" id="KW-1185">Reference proteome</keyword>
<evidence type="ECO:0000256" key="3">
    <source>
        <dbReference type="ARBA" id="ARBA00022485"/>
    </source>
</evidence>
<dbReference type="InterPro" id="IPR017896">
    <property type="entry name" value="4Fe4S_Fe-S-bd"/>
</dbReference>
<dbReference type="CDD" id="cd00508">
    <property type="entry name" value="MopB_CT_Fdh-Nap-like"/>
    <property type="match status" value="1"/>
</dbReference>
<evidence type="ECO:0000259" key="12">
    <source>
        <dbReference type="PROSITE" id="PS51669"/>
    </source>
</evidence>
<dbReference type="Pfam" id="PF01568">
    <property type="entry name" value="Molydop_binding"/>
    <property type="match status" value="1"/>
</dbReference>
<dbReference type="GO" id="GO:0008863">
    <property type="term" value="F:formate dehydrogenase (NAD+) activity"/>
    <property type="evidence" value="ECO:0007669"/>
    <property type="project" value="UniProtKB-EC"/>
</dbReference>
<dbReference type="InterPro" id="IPR036010">
    <property type="entry name" value="2Fe-2S_ferredoxin-like_sf"/>
</dbReference>
<dbReference type="Gene3D" id="3.40.228.10">
    <property type="entry name" value="Dimethylsulfoxide Reductase, domain 2"/>
    <property type="match status" value="1"/>
</dbReference>
<keyword evidence="8" id="KW-0408">Iron</keyword>
<dbReference type="EC" id="1.17.1.9" evidence="14"/>
<comment type="caution">
    <text evidence="14">The sequence shown here is derived from an EMBL/GenBank/DDBJ whole genome shotgun (WGS) entry which is preliminary data.</text>
</comment>
<organism evidence="14 15">
    <name type="scientific">Sphingomonas canadensis</name>
    <dbReference type="NCBI Taxonomy" id="1219257"/>
    <lineage>
        <taxon>Bacteria</taxon>
        <taxon>Pseudomonadati</taxon>
        <taxon>Pseudomonadota</taxon>
        <taxon>Alphaproteobacteria</taxon>
        <taxon>Sphingomonadales</taxon>
        <taxon>Sphingomonadaceae</taxon>
        <taxon>Sphingomonas</taxon>
    </lineage>
</organism>
<dbReference type="InterPro" id="IPR019574">
    <property type="entry name" value="NADH_UbQ_OxRdtase_Gsu_4Fe4S-bd"/>
</dbReference>
<dbReference type="InterPro" id="IPR006963">
    <property type="entry name" value="Mopterin_OxRdtase_4Fe-4S_dom"/>
</dbReference>
<dbReference type="InterPro" id="IPR009010">
    <property type="entry name" value="Asp_de-COase-like_dom_sf"/>
</dbReference>
<dbReference type="Proteomes" id="UP001596977">
    <property type="component" value="Unassembled WGS sequence"/>
</dbReference>
<dbReference type="RefSeq" id="WP_264943313.1">
    <property type="nucleotide sequence ID" value="NZ_JAPDRA010000002.1"/>
</dbReference>
<dbReference type="PROSITE" id="PS00198">
    <property type="entry name" value="4FE4S_FER_1"/>
    <property type="match status" value="1"/>
</dbReference>
<dbReference type="PANTHER" id="PTHR43105">
    <property type="entry name" value="RESPIRATORY NITRATE REDUCTASE"/>
    <property type="match status" value="1"/>
</dbReference>
<dbReference type="SMART" id="SM00926">
    <property type="entry name" value="Molybdop_Fe4S4"/>
    <property type="match status" value="1"/>
</dbReference>
<dbReference type="InterPro" id="IPR006478">
    <property type="entry name" value="Formate_DH_asu"/>
</dbReference>
<dbReference type="EMBL" id="JBHTJG010000002">
    <property type="protein sequence ID" value="MFD0945885.1"/>
    <property type="molecule type" value="Genomic_DNA"/>
</dbReference>
<keyword evidence="4" id="KW-0001">2Fe-2S</keyword>
<dbReference type="SUPFAM" id="SSF54292">
    <property type="entry name" value="2Fe-2S ferredoxin-like"/>
    <property type="match status" value="1"/>
</dbReference>
<evidence type="ECO:0000259" key="10">
    <source>
        <dbReference type="PROSITE" id="PS51085"/>
    </source>
</evidence>
<dbReference type="CDD" id="cd00207">
    <property type="entry name" value="fer2"/>
    <property type="match status" value="1"/>
</dbReference>
<reference evidence="15" key="1">
    <citation type="journal article" date="2019" name="Int. J. Syst. Evol. Microbiol.">
        <title>The Global Catalogue of Microorganisms (GCM) 10K type strain sequencing project: providing services to taxonomists for standard genome sequencing and annotation.</title>
        <authorList>
            <consortium name="The Broad Institute Genomics Platform"/>
            <consortium name="The Broad Institute Genome Sequencing Center for Infectious Disease"/>
            <person name="Wu L."/>
            <person name="Ma J."/>
        </authorList>
    </citation>
    <scope>NUCLEOTIDE SEQUENCE [LARGE SCALE GENOMIC DNA]</scope>
    <source>
        <strain evidence="15">CCUG 62982</strain>
    </source>
</reference>
<dbReference type="Gene3D" id="2.40.40.20">
    <property type="match status" value="1"/>
</dbReference>
<dbReference type="PIRSF" id="PIRSF036643">
    <property type="entry name" value="FDH_alpha"/>
    <property type="match status" value="1"/>
</dbReference>
<evidence type="ECO:0000259" key="11">
    <source>
        <dbReference type="PROSITE" id="PS51379"/>
    </source>
</evidence>
<evidence type="ECO:0000256" key="9">
    <source>
        <dbReference type="ARBA" id="ARBA00023014"/>
    </source>
</evidence>
<dbReference type="Pfam" id="PF13510">
    <property type="entry name" value="Fer2_4"/>
    <property type="match status" value="1"/>
</dbReference>
<dbReference type="PROSITE" id="PS51669">
    <property type="entry name" value="4FE4S_MOW_BIS_MGD"/>
    <property type="match status" value="1"/>
</dbReference>
<dbReference type="Gene3D" id="2.20.25.90">
    <property type="entry name" value="ADC-like domains"/>
    <property type="match status" value="1"/>
</dbReference>
<dbReference type="Pfam" id="PF04879">
    <property type="entry name" value="Molybdop_Fe4S4"/>
    <property type="match status" value="1"/>
</dbReference>
<evidence type="ECO:0000259" key="13">
    <source>
        <dbReference type="PROSITE" id="PS51839"/>
    </source>
</evidence>
<dbReference type="SMART" id="SM00929">
    <property type="entry name" value="NADH-G_4Fe-4S_3"/>
    <property type="match status" value="1"/>
</dbReference>
<keyword evidence="5" id="KW-0479">Metal-binding</keyword>
<feature type="domain" description="4Fe-4S ferredoxin-type" evidence="11">
    <location>
        <begin position="202"/>
        <end position="231"/>
    </location>
</feature>
<evidence type="ECO:0000256" key="2">
    <source>
        <dbReference type="ARBA" id="ARBA00007023"/>
    </source>
</evidence>
<feature type="domain" description="4Fe-4S His(Cys)3-ligated-type" evidence="13">
    <location>
        <begin position="96"/>
        <end position="135"/>
    </location>
</feature>
<dbReference type="PANTHER" id="PTHR43105:SF14">
    <property type="entry name" value="FORMATE DEHYDROGENASE H"/>
    <property type="match status" value="1"/>
</dbReference>
<dbReference type="SUPFAM" id="SSF53706">
    <property type="entry name" value="Formate dehydrogenase/DMSO reductase, domains 1-3"/>
    <property type="match status" value="1"/>
</dbReference>
<sequence length="950" mass="103796">MTYQRQPDFGTPESHSGETVTLTIDGRETSVPAGTTVMRAAAEIGTSIPKLCATDSLKQFGSCRLCLVEIDGRRGTPASCTTPVENGMVVHTQTPQLQKLRKGVMELYISDHPLDCLTCAANGDCELQDQAGAVGLRDVRYGYEGASHLGQAKDLSNPYFDFDPSKCIVCSRCVRACDEVQGTLALTIDGRGFGSKVSPGMASDDFLSSECVSCGACVQACPTATLTERAVVEIGTPERAVVTTCAYCGVGCTFRAEMRGEQLVRMVPWKDGKANRGHSCVKGRFAWGYANHKERILNPMIRESIDQPWREVSWDEAFAHAASEIRRIQAKYGKDSVGGITSSRCTNEETFLVQKLIRAGFGNNNVDTCARVCHSPTGYGLKTTFGTSAGTQDFDSVMQADVILIIGANPTDGHPVFASRMKRRLRQGAKLIVVDPRRIDMVRSPHIQAEHHLPLRPGTNVAVLTAMAHVIVTEGLADEDFIRERCDWDEYREWADFVSQPKNSPEALQPVTTVDPEELRAAARLYATGGNGAIYYGLGVTEHSQGSSTVMAIANLAMATGNIGREGVGVNPLRGQNNVQGACDMGSFPHELSGYRHISDAAARKLFEDDWGVTLDPEPGLRIPNMLDAAVDGTFKALYVQGEDILQSDPNTKHVSAGLAAMECVIVQDLFLNETANYAHIFLPGSTFLEKDGTFTNAERRIQLVRKVMSPLNGLADWEVTQNLANALGLGWNYTHPSQIMDEIARLTPTFAGVSFAKLDELGSMQWPVTDKTLAIGTPVMHIDGFVRGKGKFVVTDYIPTDEKTGPRFPLLLTTGRILTHYNVGAQTRRTGNVVWHPEDLLEMHPVDAEDRGLKDGDWARLASRAGETTLRVKITDRVAPGVVYTTFHHPATQANVITTDYSDWATNCPEYKVTAVQVAASNGPTEWQEEYEALSERSRRIEHDVEPAE</sequence>
<feature type="domain" description="4Fe-4S Mo/W bis-MGD-type" evidence="12">
    <location>
        <begin position="238"/>
        <end position="294"/>
    </location>
</feature>
<evidence type="ECO:0000256" key="4">
    <source>
        <dbReference type="ARBA" id="ARBA00022714"/>
    </source>
</evidence>
<evidence type="ECO:0000313" key="14">
    <source>
        <dbReference type="EMBL" id="MFD0945885.1"/>
    </source>
</evidence>
<dbReference type="SUPFAM" id="SSF54862">
    <property type="entry name" value="4Fe-4S ferredoxins"/>
    <property type="match status" value="1"/>
</dbReference>
<feature type="domain" description="2Fe-2S ferredoxin-type" evidence="10">
    <location>
        <begin position="18"/>
        <end position="96"/>
    </location>
</feature>
<dbReference type="PROSITE" id="PS51379">
    <property type="entry name" value="4FE4S_FER_2"/>
    <property type="match status" value="2"/>
</dbReference>
<evidence type="ECO:0000256" key="1">
    <source>
        <dbReference type="ARBA" id="ARBA00005404"/>
    </source>
</evidence>
<comment type="similarity">
    <text evidence="2">In the C-terminal section; belongs to the prokaryotic molybdopterin-containing oxidoreductase family.</text>
</comment>
<dbReference type="Pfam" id="PF12838">
    <property type="entry name" value="Fer4_7"/>
    <property type="match status" value="1"/>
</dbReference>
<dbReference type="InterPro" id="IPR017900">
    <property type="entry name" value="4Fe4S_Fe_S_CS"/>
</dbReference>
<dbReference type="PROSITE" id="PS51085">
    <property type="entry name" value="2FE2S_FER_2"/>
    <property type="match status" value="1"/>
</dbReference>
<dbReference type="InterPro" id="IPR050123">
    <property type="entry name" value="Prok_molybdopt-oxidoreductase"/>
</dbReference>
<dbReference type="CDD" id="cd02753">
    <property type="entry name" value="MopB_Formate-Dh-H"/>
    <property type="match status" value="1"/>
</dbReference>
<evidence type="ECO:0000256" key="8">
    <source>
        <dbReference type="ARBA" id="ARBA00023004"/>
    </source>
</evidence>
<keyword evidence="7 14" id="KW-0560">Oxidoreductase</keyword>
<dbReference type="Gene3D" id="3.40.50.740">
    <property type="match status" value="1"/>
</dbReference>
<dbReference type="NCBIfam" id="TIGR01591">
    <property type="entry name" value="Fdh-alpha"/>
    <property type="match status" value="1"/>
</dbReference>